<dbReference type="OrthoDB" id="7054443at2"/>
<dbReference type="Pfam" id="PF00672">
    <property type="entry name" value="HAMP"/>
    <property type="match status" value="1"/>
</dbReference>
<accession>A0A0J8VA47</accession>
<feature type="transmembrane region" description="Helical" evidence="5">
    <location>
        <begin position="189"/>
        <end position="212"/>
    </location>
</feature>
<evidence type="ECO:0000259" key="6">
    <source>
        <dbReference type="PROSITE" id="PS50111"/>
    </source>
</evidence>
<dbReference type="Proteomes" id="UP000240481">
    <property type="component" value="Unassembled WGS sequence"/>
</dbReference>
<dbReference type="PROSITE" id="PS50111">
    <property type="entry name" value="CHEMOTAXIS_TRANSDUC_2"/>
    <property type="match status" value="1"/>
</dbReference>
<keyword evidence="5" id="KW-0812">Transmembrane</keyword>
<proteinExistence type="inferred from homology"/>
<sequence length="552" mass="59338">MYINKVFRVLTFRNLSIGKKIASVFSAIVLVLIGFGLFINSELNTVRNGVVNFTDSTLPSVLSVEDMLFELSYARRTQYAILTYTDLSDIRSRIAKADQQHEAVAKKFADYGATVASADEQRVFDRVMSTWRSYQYSLNGFNEAAGRGDISAAQPILAGTFEEFTALEAAMDELLEMNLSFVATNRTSMLASIASVVNMTIASILGLVAFMIGSNIFLSRQICRPLNFVMAQAQAIASGNLTHNIQRDEMGDDELGKLADTTITMQHNLRSLIEEIVAAVTQLSSAVEEVSAVAAQSSAGMNVQQNEITMVATAMEQMKATVAEVASNTEVASSSASEANIEASEGAAEVTETIQHIQSASAEIENAGALVGQLVKESENISMVVDVIRDIAEQTNLLALNAAIEAARAGDQGRGFAVVADEVRTLAGRTQHSTGEIITIIEKLQKSANEAREATNESCSLIHSCVEQSQNTGEKIQSIEATVGRIADMSVQIASACSEQDSVTEELGRSVTKINESSAEVVEGSGHTTQACHELSQLAVNLQQAMSRFRVV</sequence>
<dbReference type="GO" id="GO:0007165">
    <property type="term" value="P:signal transduction"/>
    <property type="evidence" value="ECO:0007669"/>
    <property type="project" value="UniProtKB-KW"/>
</dbReference>
<dbReference type="AlphaFoldDB" id="A0A0J8VA47"/>
<evidence type="ECO:0000256" key="5">
    <source>
        <dbReference type="SAM" id="Phobius"/>
    </source>
</evidence>
<evidence type="ECO:0000256" key="1">
    <source>
        <dbReference type="ARBA" id="ARBA00004370"/>
    </source>
</evidence>
<dbReference type="GO" id="GO:0006935">
    <property type="term" value="P:chemotaxis"/>
    <property type="evidence" value="ECO:0007669"/>
    <property type="project" value="InterPro"/>
</dbReference>
<evidence type="ECO:0000313" key="9">
    <source>
        <dbReference type="Proteomes" id="UP000240481"/>
    </source>
</evidence>
<feature type="domain" description="Methyl-accepting transducer" evidence="6">
    <location>
        <begin position="279"/>
        <end position="515"/>
    </location>
</feature>
<comment type="caution">
    <text evidence="8">The sequence shown here is derived from an EMBL/GenBank/DDBJ whole genome shotgun (WGS) entry which is preliminary data.</text>
</comment>
<dbReference type="Pfam" id="PF00015">
    <property type="entry name" value="MCPsignal"/>
    <property type="match status" value="1"/>
</dbReference>
<dbReference type="GO" id="GO:0004888">
    <property type="term" value="F:transmembrane signaling receptor activity"/>
    <property type="evidence" value="ECO:0007669"/>
    <property type="project" value="InterPro"/>
</dbReference>
<dbReference type="Gene3D" id="1.10.287.950">
    <property type="entry name" value="Methyl-accepting chemotaxis protein"/>
    <property type="match status" value="1"/>
</dbReference>
<dbReference type="PRINTS" id="PR00260">
    <property type="entry name" value="CHEMTRNSDUCR"/>
</dbReference>
<evidence type="ECO:0000256" key="4">
    <source>
        <dbReference type="PROSITE-ProRule" id="PRU00284"/>
    </source>
</evidence>
<reference evidence="8 9" key="1">
    <citation type="submission" date="2018-01" db="EMBL/GenBank/DDBJ databases">
        <title>Whole genome sequencing of Histamine producing bacteria.</title>
        <authorList>
            <person name="Butler K."/>
        </authorList>
    </citation>
    <scope>NUCLEOTIDE SEQUENCE [LARGE SCALE GENOMIC DNA]</scope>
    <source>
        <strain evidence="8 9">DSM 24669</strain>
    </source>
</reference>
<dbReference type="PANTHER" id="PTHR32089:SF120">
    <property type="entry name" value="METHYL-ACCEPTING CHEMOTAXIS PROTEIN TLPQ"/>
    <property type="match status" value="1"/>
</dbReference>
<comment type="similarity">
    <text evidence="3">Belongs to the methyl-accepting chemotaxis (MCP) protein family.</text>
</comment>
<dbReference type="SMART" id="SM00283">
    <property type="entry name" value="MA"/>
    <property type="match status" value="1"/>
</dbReference>
<dbReference type="FunFam" id="1.10.287.950:FF:000001">
    <property type="entry name" value="Methyl-accepting chemotaxis sensory transducer"/>
    <property type="match status" value="1"/>
</dbReference>
<comment type="subcellular location">
    <subcellularLocation>
        <location evidence="1">Membrane</location>
    </subcellularLocation>
</comment>
<evidence type="ECO:0000259" key="7">
    <source>
        <dbReference type="PROSITE" id="PS50885"/>
    </source>
</evidence>
<dbReference type="STRING" id="680026.AB733_13915"/>
<keyword evidence="2 4" id="KW-0807">Transducer</keyword>
<dbReference type="SUPFAM" id="SSF58104">
    <property type="entry name" value="Methyl-accepting chemotaxis protein (MCP) signaling domain"/>
    <property type="match status" value="1"/>
</dbReference>
<gene>
    <name evidence="8" type="ORF">C9I94_17320</name>
</gene>
<dbReference type="SMART" id="SM00304">
    <property type="entry name" value="HAMP"/>
    <property type="match status" value="2"/>
</dbReference>
<dbReference type="InterPro" id="IPR003660">
    <property type="entry name" value="HAMP_dom"/>
</dbReference>
<keyword evidence="9" id="KW-1185">Reference proteome</keyword>
<dbReference type="PANTHER" id="PTHR32089">
    <property type="entry name" value="METHYL-ACCEPTING CHEMOTAXIS PROTEIN MCPB"/>
    <property type="match status" value="1"/>
</dbReference>
<evidence type="ECO:0000313" key="8">
    <source>
        <dbReference type="EMBL" id="PSW22944.1"/>
    </source>
</evidence>
<keyword evidence="5" id="KW-0472">Membrane</keyword>
<keyword evidence="5" id="KW-1133">Transmembrane helix</keyword>
<evidence type="ECO:0000256" key="2">
    <source>
        <dbReference type="ARBA" id="ARBA00023224"/>
    </source>
</evidence>
<dbReference type="InterPro" id="IPR004089">
    <property type="entry name" value="MCPsignal_dom"/>
</dbReference>
<organism evidence="8 9">
    <name type="scientific">Photobacterium swingsii</name>
    <dbReference type="NCBI Taxonomy" id="680026"/>
    <lineage>
        <taxon>Bacteria</taxon>
        <taxon>Pseudomonadati</taxon>
        <taxon>Pseudomonadota</taxon>
        <taxon>Gammaproteobacteria</taxon>
        <taxon>Vibrionales</taxon>
        <taxon>Vibrionaceae</taxon>
        <taxon>Photobacterium</taxon>
    </lineage>
</organism>
<dbReference type="CDD" id="cd06225">
    <property type="entry name" value="HAMP"/>
    <property type="match status" value="1"/>
</dbReference>
<dbReference type="InterPro" id="IPR024478">
    <property type="entry name" value="HlyB_4HB_MCP"/>
</dbReference>
<dbReference type="PROSITE" id="PS50885">
    <property type="entry name" value="HAMP"/>
    <property type="match status" value="1"/>
</dbReference>
<name>A0A0J8VA47_9GAMM</name>
<feature type="transmembrane region" description="Helical" evidence="5">
    <location>
        <begin position="21"/>
        <end position="39"/>
    </location>
</feature>
<dbReference type="Pfam" id="PF12729">
    <property type="entry name" value="4HB_MCP_1"/>
    <property type="match status" value="1"/>
</dbReference>
<dbReference type="GO" id="GO:0016020">
    <property type="term" value="C:membrane"/>
    <property type="evidence" value="ECO:0007669"/>
    <property type="project" value="UniProtKB-SubCell"/>
</dbReference>
<dbReference type="EMBL" id="PYLZ01000010">
    <property type="protein sequence ID" value="PSW22944.1"/>
    <property type="molecule type" value="Genomic_DNA"/>
</dbReference>
<protein>
    <submittedName>
        <fullName evidence="8">Methyl-accepting chemotaxis protein</fullName>
    </submittedName>
</protein>
<feature type="domain" description="HAMP" evidence="7">
    <location>
        <begin position="220"/>
        <end position="274"/>
    </location>
</feature>
<dbReference type="InterPro" id="IPR004090">
    <property type="entry name" value="Chemotax_Me-accpt_rcpt"/>
</dbReference>
<evidence type="ECO:0000256" key="3">
    <source>
        <dbReference type="ARBA" id="ARBA00029447"/>
    </source>
</evidence>
<dbReference type="CDD" id="cd11386">
    <property type="entry name" value="MCP_signal"/>
    <property type="match status" value="1"/>
</dbReference>